<dbReference type="Proteomes" id="UP000014216">
    <property type="component" value="Unassembled WGS sequence"/>
</dbReference>
<dbReference type="PIRSF" id="PIRSF006113">
    <property type="entry name" value="PTP_synth"/>
    <property type="match status" value="1"/>
</dbReference>
<evidence type="ECO:0000256" key="9">
    <source>
        <dbReference type="PIRSR" id="PIRSR006113-1"/>
    </source>
</evidence>
<keyword evidence="4 8" id="KW-0479">Metal-binding</keyword>
<dbReference type="OrthoDB" id="9804698at2"/>
<dbReference type="AlphaFoldDB" id="S0G179"/>
<dbReference type="Gene3D" id="3.30.479.10">
    <property type="entry name" value="6-pyruvoyl tetrahydropterin synthase/QueD"/>
    <property type="match status" value="1"/>
</dbReference>
<evidence type="ECO:0000256" key="1">
    <source>
        <dbReference type="ARBA" id="ARBA00005061"/>
    </source>
</evidence>
<evidence type="ECO:0000313" key="11">
    <source>
        <dbReference type="EMBL" id="EMS77461.1"/>
    </source>
</evidence>
<dbReference type="GO" id="GO:0008616">
    <property type="term" value="P:tRNA queuosine(34) biosynthetic process"/>
    <property type="evidence" value="ECO:0007669"/>
    <property type="project" value="UniProtKB-KW"/>
</dbReference>
<evidence type="ECO:0000256" key="2">
    <source>
        <dbReference type="ARBA" id="ARBA00008900"/>
    </source>
</evidence>
<keyword evidence="5 8" id="KW-0862">Zinc</keyword>
<dbReference type="RefSeq" id="WP_006968536.1">
    <property type="nucleotide sequence ID" value="NZ_APJX01000015.1"/>
</dbReference>
<proteinExistence type="inferred from homology"/>
<name>S0G179_9BACT</name>
<keyword evidence="12" id="KW-1185">Reference proteome</keyword>
<gene>
    <name evidence="11" type="primary">queD</name>
    <name evidence="11" type="ORF">Dpo_15c00370</name>
</gene>
<feature type="active site" description="Charge relay system" evidence="9">
    <location>
        <position position="77"/>
    </location>
</feature>
<feature type="binding site" evidence="10">
    <location>
        <position position="14"/>
    </location>
    <ligand>
        <name>Zn(2+)</name>
        <dbReference type="ChEBI" id="CHEBI:29105"/>
    </ligand>
</feature>
<comment type="catalytic activity">
    <reaction evidence="7 8">
        <text>7,8-dihydroneopterin 3'-triphosphate + H2O = 6-carboxy-5,6,7,8-tetrahydropterin + triphosphate + acetaldehyde + 2 H(+)</text>
        <dbReference type="Rhea" id="RHEA:27966"/>
        <dbReference type="ChEBI" id="CHEBI:15343"/>
        <dbReference type="ChEBI" id="CHEBI:15377"/>
        <dbReference type="ChEBI" id="CHEBI:15378"/>
        <dbReference type="ChEBI" id="CHEBI:18036"/>
        <dbReference type="ChEBI" id="CHEBI:58462"/>
        <dbReference type="ChEBI" id="CHEBI:61032"/>
        <dbReference type="EC" id="4.1.2.50"/>
    </reaction>
</comment>
<feature type="active site" description="Proton acceptor" evidence="9">
    <location>
        <position position="33"/>
    </location>
</feature>
<dbReference type="EC" id="4.-.-.-" evidence="8"/>
<comment type="pathway">
    <text evidence="1 8">Purine metabolism; 7-cyano-7-deazaguanine biosynthesis.</text>
</comment>
<evidence type="ECO:0000256" key="3">
    <source>
        <dbReference type="ARBA" id="ARBA00018141"/>
    </source>
</evidence>
<feature type="active site" description="Charge relay system" evidence="9">
    <location>
        <position position="122"/>
    </location>
</feature>
<dbReference type="PANTHER" id="PTHR12589">
    <property type="entry name" value="PYRUVOYL TETRAHYDROBIOPTERIN SYNTHASE"/>
    <property type="match status" value="1"/>
</dbReference>
<evidence type="ECO:0000256" key="8">
    <source>
        <dbReference type="PIRNR" id="PIRNR006113"/>
    </source>
</evidence>
<reference evidence="11 12" key="1">
    <citation type="journal article" date="2013" name="Genome Announc.">
        <title>Draft Genome Sequence of Desulfotignum phosphitoxidans DSM 13687 Strain FiPS-3.</title>
        <authorList>
            <person name="Poehlein A."/>
            <person name="Daniel R."/>
            <person name="Simeonova D.D."/>
        </authorList>
    </citation>
    <scope>NUCLEOTIDE SEQUENCE [LARGE SCALE GENOMIC DNA]</scope>
    <source>
        <strain evidence="11 12">DSM 13687</strain>
    </source>
</reference>
<dbReference type="EMBL" id="APJX01000015">
    <property type="protein sequence ID" value="EMS77461.1"/>
    <property type="molecule type" value="Genomic_DNA"/>
</dbReference>
<dbReference type="GO" id="GO:0046872">
    <property type="term" value="F:metal ion binding"/>
    <property type="evidence" value="ECO:0007669"/>
    <property type="project" value="UniProtKB-KW"/>
</dbReference>
<accession>S0G179</accession>
<comment type="similarity">
    <text evidence="2 8">Belongs to the PTPS family. QueD subfamily.</text>
</comment>
<evidence type="ECO:0000256" key="10">
    <source>
        <dbReference type="PIRSR" id="PIRSR006113-2"/>
    </source>
</evidence>
<dbReference type="PANTHER" id="PTHR12589:SF7">
    <property type="entry name" value="6-PYRUVOYL TETRAHYDROBIOPTERIN SYNTHASE"/>
    <property type="match status" value="1"/>
</dbReference>
<dbReference type="GO" id="GO:0070497">
    <property type="term" value="F:6-carboxytetrahydropterin synthase activity"/>
    <property type="evidence" value="ECO:0007669"/>
    <property type="project" value="UniProtKB-EC"/>
</dbReference>
<evidence type="ECO:0000256" key="4">
    <source>
        <dbReference type="ARBA" id="ARBA00022723"/>
    </source>
</evidence>
<comment type="cofactor">
    <cofactor evidence="8 10">
        <name>Zn(2+)</name>
        <dbReference type="ChEBI" id="CHEBI:29105"/>
    </cofactor>
    <text evidence="8 10">Binds 1 zinc ion per subunit.</text>
</comment>
<dbReference type="Pfam" id="PF01242">
    <property type="entry name" value="PTPS"/>
    <property type="match status" value="1"/>
</dbReference>
<evidence type="ECO:0000256" key="5">
    <source>
        <dbReference type="ARBA" id="ARBA00022833"/>
    </source>
</evidence>
<evidence type="ECO:0000256" key="7">
    <source>
        <dbReference type="ARBA" id="ARBA00048807"/>
    </source>
</evidence>
<sequence length="134" mass="15598">MLTITREFRFDAAHRLFLNGLTDRENRDIFGQCSKLHGHTYRLRVTVSGRVHPNGMILDFTDLKQIVDEKIIARYDHAFLNEWDEYRDQPTTVENMCLHIFKVLFPCFEALGAVLTRVQICETPDAWATVTPDV</sequence>
<keyword evidence="6 8" id="KW-0456">Lyase</keyword>
<comment type="caution">
    <text evidence="11">The sequence shown here is derived from an EMBL/GenBank/DDBJ whole genome shotgun (WGS) entry which is preliminary data.</text>
</comment>
<feature type="binding site" evidence="10">
    <location>
        <position position="39"/>
    </location>
    <ligand>
        <name>Zn(2+)</name>
        <dbReference type="ChEBI" id="CHEBI:29105"/>
    </ligand>
</feature>
<keyword evidence="8" id="KW-0671">Queuosine biosynthesis</keyword>
<feature type="binding site" evidence="10">
    <location>
        <position position="37"/>
    </location>
    <ligand>
        <name>Zn(2+)</name>
        <dbReference type="ChEBI" id="CHEBI:29105"/>
    </ligand>
</feature>
<dbReference type="InterPro" id="IPR038418">
    <property type="entry name" value="6-PTP_synth/QueD_sf"/>
</dbReference>
<dbReference type="UniPathway" id="UPA00391"/>
<dbReference type="SUPFAM" id="SSF55620">
    <property type="entry name" value="Tetrahydrobiopterin biosynthesis enzymes-like"/>
    <property type="match status" value="1"/>
</dbReference>
<evidence type="ECO:0000256" key="6">
    <source>
        <dbReference type="ARBA" id="ARBA00023239"/>
    </source>
</evidence>
<protein>
    <recommendedName>
        <fullName evidence="3 8">6-carboxy-5,6,7,8-tetrahydropterin synthase</fullName>
        <ecNumber evidence="8">4.-.-.-</ecNumber>
    </recommendedName>
</protein>
<evidence type="ECO:0000313" key="12">
    <source>
        <dbReference type="Proteomes" id="UP000014216"/>
    </source>
</evidence>
<dbReference type="InterPro" id="IPR007115">
    <property type="entry name" value="6-PTP_synth/QueD"/>
</dbReference>
<organism evidence="11 12">
    <name type="scientific">Desulfotignum phosphitoxidans DSM 13687</name>
    <dbReference type="NCBI Taxonomy" id="1286635"/>
    <lineage>
        <taxon>Bacteria</taxon>
        <taxon>Pseudomonadati</taxon>
        <taxon>Thermodesulfobacteriota</taxon>
        <taxon>Desulfobacteria</taxon>
        <taxon>Desulfobacterales</taxon>
        <taxon>Desulfobacteraceae</taxon>
        <taxon>Desulfotignum</taxon>
    </lineage>
</organism>